<evidence type="ECO:0000313" key="4">
    <source>
        <dbReference type="EMBL" id="KAI5330124.1"/>
    </source>
</evidence>
<comment type="similarity">
    <text evidence="1">Belongs to the PPR family. P subfamily.</text>
</comment>
<sequence>MLPGSPELQELCTIVSRAIGGLDDLELSLNKFTGSLTSSLVTQVIDSCKSEAPTRRLLRFFSWCHKNLDYGLKDKDYNYGIRVFAEKKDHMAMHILLSDLVKTGRAMEAQTFGLVAEALVKLGREDEALGLFKNLSTYKCPQDGHTVTGIVNALCSRGHAKRAEGVVWHHRDKIAGIEPCIYKSLLYGWSVQENVKEARRIIKEMKSAGIMPDLFCYNTFLRSLCMKNLKCNPSGLVPEALNVMIEMKTYRIFPNSISYNILLSCLGRTRRVKESCNILETMKKTGCSPDWVSYYLVARVLYLSGRFGKGNKMVDEMLAEGLQPNCKFYYDLIGILVGNERPYYALELFERMKASSLGGYGPVYDVLIPKFCRGGDFEKGRELWDEAMAMGVTLRCSSDLLDPSITEVFKPIRNEEKLSLIDCAKAKDQEKVKKKMGKTKKTKKKMTERKVKKKMTKMEVKKKIKKLSLRFCIRIHWLKMKTLEKYLKQYDIERDRELKHGTWTISIKTLETDIATDMGSCGALDPQSSTKLTCPVGLVRRRGIGEGIVLHALEVAWE</sequence>
<dbReference type="EMBL" id="JAJFAZ020000005">
    <property type="protein sequence ID" value="KAI5330124.1"/>
    <property type="molecule type" value="Genomic_DNA"/>
</dbReference>
<dbReference type="PROSITE" id="PS51375">
    <property type="entry name" value="PPR"/>
    <property type="match status" value="2"/>
</dbReference>
<dbReference type="AlphaFoldDB" id="A0AAD4VTC0"/>
<accession>A0AAD4VTC0</accession>
<evidence type="ECO:0000256" key="1">
    <source>
        <dbReference type="ARBA" id="ARBA00007626"/>
    </source>
</evidence>
<dbReference type="InterPro" id="IPR011990">
    <property type="entry name" value="TPR-like_helical_dom_sf"/>
</dbReference>
<dbReference type="InterPro" id="IPR050667">
    <property type="entry name" value="PPR-containing_protein"/>
</dbReference>
<evidence type="ECO:0000256" key="3">
    <source>
        <dbReference type="PROSITE-ProRule" id="PRU00708"/>
    </source>
</evidence>
<dbReference type="PANTHER" id="PTHR47939:SF5">
    <property type="entry name" value="PENTACOTRIPEPTIDE-REPEAT REGION OF PRORP DOMAIN-CONTAINING PROTEIN"/>
    <property type="match status" value="1"/>
</dbReference>
<name>A0AAD4VTC0_PRUDU</name>
<evidence type="ECO:0000256" key="2">
    <source>
        <dbReference type="ARBA" id="ARBA00022737"/>
    </source>
</evidence>
<keyword evidence="2" id="KW-0677">Repeat</keyword>
<comment type="caution">
    <text evidence="4">The sequence shown here is derived from an EMBL/GenBank/DDBJ whole genome shotgun (WGS) entry which is preliminary data.</text>
</comment>
<organism evidence="4 5">
    <name type="scientific">Prunus dulcis</name>
    <name type="common">Almond</name>
    <name type="synonym">Amygdalus dulcis</name>
    <dbReference type="NCBI Taxonomy" id="3755"/>
    <lineage>
        <taxon>Eukaryota</taxon>
        <taxon>Viridiplantae</taxon>
        <taxon>Streptophyta</taxon>
        <taxon>Embryophyta</taxon>
        <taxon>Tracheophyta</taxon>
        <taxon>Spermatophyta</taxon>
        <taxon>Magnoliopsida</taxon>
        <taxon>eudicotyledons</taxon>
        <taxon>Gunneridae</taxon>
        <taxon>Pentapetalae</taxon>
        <taxon>rosids</taxon>
        <taxon>fabids</taxon>
        <taxon>Rosales</taxon>
        <taxon>Rosaceae</taxon>
        <taxon>Amygdaloideae</taxon>
        <taxon>Amygdaleae</taxon>
        <taxon>Prunus</taxon>
    </lineage>
</organism>
<feature type="repeat" description="PPR" evidence="3">
    <location>
        <begin position="178"/>
        <end position="212"/>
    </location>
</feature>
<evidence type="ECO:0008006" key="6">
    <source>
        <dbReference type="Google" id="ProtNLM"/>
    </source>
</evidence>
<dbReference type="Proteomes" id="UP001054821">
    <property type="component" value="Chromosome 5"/>
</dbReference>
<dbReference type="InterPro" id="IPR002885">
    <property type="entry name" value="PPR_rpt"/>
</dbReference>
<evidence type="ECO:0000313" key="5">
    <source>
        <dbReference type="Proteomes" id="UP001054821"/>
    </source>
</evidence>
<dbReference type="Gene3D" id="1.25.40.10">
    <property type="entry name" value="Tetratricopeptide repeat domain"/>
    <property type="match status" value="3"/>
</dbReference>
<keyword evidence="5" id="KW-1185">Reference proteome</keyword>
<dbReference type="FunFam" id="1.25.40.10:FF:000910">
    <property type="entry name" value="Pentatricopeptide repeat-containing protein At5g14080"/>
    <property type="match status" value="1"/>
</dbReference>
<protein>
    <recommendedName>
        <fullName evidence="6">Pentatricopeptide repeat superfamily protein</fullName>
    </recommendedName>
</protein>
<reference evidence="4 5" key="1">
    <citation type="journal article" date="2022" name="G3 (Bethesda)">
        <title>Whole-genome sequence and methylome profiling of the almond [Prunus dulcis (Mill.) D.A. Webb] cultivar 'Nonpareil'.</title>
        <authorList>
            <person name="D'Amico-Willman K.M."/>
            <person name="Ouma W.Z."/>
            <person name="Meulia T."/>
            <person name="Sideli G.M."/>
            <person name="Gradziel T.M."/>
            <person name="Fresnedo-Ramirez J."/>
        </authorList>
    </citation>
    <scope>NUCLEOTIDE SEQUENCE [LARGE SCALE GENOMIC DNA]</scope>
    <source>
        <strain evidence="4">Clone GOH B32 T37-40</strain>
    </source>
</reference>
<dbReference type="Pfam" id="PF13041">
    <property type="entry name" value="PPR_2"/>
    <property type="match status" value="2"/>
</dbReference>
<feature type="repeat" description="PPR" evidence="3">
    <location>
        <begin position="255"/>
        <end position="289"/>
    </location>
</feature>
<dbReference type="PANTHER" id="PTHR47939">
    <property type="entry name" value="MEMBRANE-ASSOCIATED SALT-INDUCIBLE PROTEIN-LIKE"/>
    <property type="match status" value="1"/>
</dbReference>
<dbReference type="NCBIfam" id="TIGR00756">
    <property type="entry name" value="PPR"/>
    <property type="match status" value="3"/>
</dbReference>
<gene>
    <name evidence="4" type="ORF">L3X38_029521</name>
</gene>
<proteinExistence type="inferred from homology"/>